<reference evidence="2" key="1">
    <citation type="journal article" date="2020" name="Stud. Mycol.">
        <title>101 Dothideomycetes genomes: a test case for predicting lifestyles and emergence of pathogens.</title>
        <authorList>
            <person name="Haridas S."/>
            <person name="Albert R."/>
            <person name="Binder M."/>
            <person name="Bloem J."/>
            <person name="Labutti K."/>
            <person name="Salamov A."/>
            <person name="Andreopoulos B."/>
            <person name="Baker S."/>
            <person name="Barry K."/>
            <person name="Bills G."/>
            <person name="Bluhm B."/>
            <person name="Cannon C."/>
            <person name="Castanera R."/>
            <person name="Culley D."/>
            <person name="Daum C."/>
            <person name="Ezra D."/>
            <person name="Gonzalez J."/>
            <person name="Henrissat B."/>
            <person name="Kuo A."/>
            <person name="Liang C."/>
            <person name="Lipzen A."/>
            <person name="Lutzoni F."/>
            <person name="Magnuson J."/>
            <person name="Mondo S."/>
            <person name="Nolan M."/>
            <person name="Ohm R."/>
            <person name="Pangilinan J."/>
            <person name="Park H.-J."/>
            <person name="Ramirez L."/>
            <person name="Alfaro M."/>
            <person name="Sun H."/>
            <person name="Tritt A."/>
            <person name="Yoshinaga Y."/>
            <person name="Zwiers L.-H."/>
            <person name="Turgeon B."/>
            <person name="Goodwin S."/>
            <person name="Spatafora J."/>
            <person name="Crous P."/>
            <person name="Grigoriev I."/>
        </authorList>
    </citation>
    <scope>NUCLEOTIDE SEQUENCE</scope>
    <source>
        <strain evidence="2">CBS 262.69</strain>
    </source>
</reference>
<accession>A0A6G1I6K5</accession>
<gene>
    <name evidence="2" type="ORF">EJ06DRAFT_287818</name>
</gene>
<evidence type="ECO:0000313" key="2">
    <source>
        <dbReference type="EMBL" id="KAF2403677.1"/>
    </source>
</evidence>
<name>A0A6G1I6K5_9PEZI</name>
<sequence>MSSGEHRRTSKSKIQNPTSNVQPSTSNNHTACHLSPTPSIIDSYNQKPTLSNEQVPVPAGEQAAVPANDRIPVPAGYQAPVPAGD</sequence>
<dbReference type="Proteomes" id="UP000799640">
    <property type="component" value="Unassembled WGS sequence"/>
</dbReference>
<organism evidence="2 3">
    <name type="scientific">Trichodelitschia bisporula</name>
    <dbReference type="NCBI Taxonomy" id="703511"/>
    <lineage>
        <taxon>Eukaryota</taxon>
        <taxon>Fungi</taxon>
        <taxon>Dikarya</taxon>
        <taxon>Ascomycota</taxon>
        <taxon>Pezizomycotina</taxon>
        <taxon>Dothideomycetes</taxon>
        <taxon>Dothideomycetes incertae sedis</taxon>
        <taxon>Phaeotrichales</taxon>
        <taxon>Phaeotrichaceae</taxon>
        <taxon>Trichodelitschia</taxon>
    </lineage>
</organism>
<dbReference type="AlphaFoldDB" id="A0A6G1I6K5"/>
<feature type="compositionally biased region" description="Polar residues" evidence="1">
    <location>
        <begin position="12"/>
        <end position="54"/>
    </location>
</feature>
<evidence type="ECO:0000256" key="1">
    <source>
        <dbReference type="SAM" id="MobiDB-lite"/>
    </source>
</evidence>
<proteinExistence type="predicted"/>
<dbReference type="EMBL" id="ML996689">
    <property type="protein sequence ID" value="KAF2403677.1"/>
    <property type="molecule type" value="Genomic_DNA"/>
</dbReference>
<evidence type="ECO:0000313" key="3">
    <source>
        <dbReference type="Proteomes" id="UP000799640"/>
    </source>
</evidence>
<feature type="region of interest" description="Disordered" evidence="1">
    <location>
        <begin position="1"/>
        <end position="85"/>
    </location>
</feature>
<keyword evidence="3" id="KW-1185">Reference proteome</keyword>
<protein>
    <submittedName>
        <fullName evidence="2">Uncharacterized protein</fullName>
    </submittedName>
</protein>